<evidence type="ECO:0000313" key="8">
    <source>
        <dbReference type="EMBL" id="AVM53501.1"/>
    </source>
</evidence>
<keyword evidence="6" id="KW-0998">Cell outer membrane</keyword>
<evidence type="ECO:0000256" key="1">
    <source>
        <dbReference type="ARBA" id="ARBA00004442"/>
    </source>
</evidence>
<dbReference type="InterPro" id="IPR014941">
    <property type="entry name" value="FimB/Mfa2/Mfa3"/>
</dbReference>
<proteinExistence type="inferred from homology"/>
<dbReference type="EMBL" id="CP027231">
    <property type="protein sequence ID" value="AVM53501.1"/>
    <property type="molecule type" value="Genomic_DNA"/>
</dbReference>
<keyword evidence="3" id="KW-0732">Signal</keyword>
<protein>
    <recommendedName>
        <fullName evidence="10">Fimbrillin-A associated anchor protein Mfa1/Mfa2</fullName>
    </recommendedName>
</protein>
<evidence type="ECO:0008006" key="10">
    <source>
        <dbReference type="Google" id="ProtNLM"/>
    </source>
</evidence>
<evidence type="ECO:0000256" key="2">
    <source>
        <dbReference type="ARBA" id="ARBA00007248"/>
    </source>
</evidence>
<accession>A0ABN5IL59</accession>
<keyword evidence="5" id="KW-0564">Palmitate</keyword>
<keyword evidence="9" id="KW-1185">Reference proteome</keyword>
<evidence type="ECO:0000256" key="3">
    <source>
        <dbReference type="ARBA" id="ARBA00022729"/>
    </source>
</evidence>
<evidence type="ECO:0000256" key="6">
    <source>
        <dbReference type="ARBA" id="ARBA00023237"/>
    </source>
</evidence>
<evidence type="ECO:0000256" key="7">
    <source>
        <dbReference type="ARBA" id="ARBA00023288"/>
    </source>
</evidence>
<gene>
    <name evidence="8" type="ORF">C4H11_11665</name>
</gene>
<evidence type="ECO:0000256" key="5">
    <source>
        <dbReference type="ARBA" id="ARBA00023139"/>
    </source>
</evidence>
<keyword evidence="4" id="KW-0472">Membrane</keyword>
<sequence>MSMVRNSHRYPFLRLQAVIFLLALAGCIGEDRGGCPGILVIEPHYLLHDKGANDRFGEEVHRLELHLFGESGTYLSTMTDNGPHYSNGQRFEVELPEGVFHVLAVGGAAEAYETGTYDSKAPEGFSSGLHRGVSTLDDFRIRMRKSTGGTEAAHHADSLFFGRLDAGHASTDNYDPQPVYLTKNTKRITLRIRGIAANADARLYADNERIGARNERPADTRPICYTPYETSTGADNLAIRCFRTSRLYTDGQLTLQLLEAGTGKAAPGFSFDLTERLRSVPGYATQEGLDRTDHFVIDLTISGKGTLISLRVNGWETVPVVPEV</sequence>
<dbReference type="Pfam" id="PF08842">
    <property type="entry name" value="Mfa2"/>
    <property type="match status" value="1"/>
</dbReference>
<evidence type="ECO:0000313" key="9">
    <source>
        <dbReference type="Proteomes" id="UP000238304"/>
    </source>
</evidence>
<dbReference type="RefSeq" id="WP_106042224.1">
    <property type="nucleotide sequence ID" value="NZ_CP027231.1"/>
</dbReference>
<dbReference type="Gene3D" id="2.60.40.2090">
    <property type="match status" value="1"/>
</dbReference>
<organism evidence="8 9">
    <name type="scientific">Bacteroides zoogleoformans</name>
    <dbReference type="NCBI Taxonomy" id="28119"/>
    <lineage>
        <taxon>Bacteria</taxon>
        <taxon>Pseudomonadati</taxon>
        <taxon>Bacteroidota</taxon>
        <taxon>Bacteroidia</taxon>
        <taxon>Bacteroidales</taxon>
        <taxon>Bacteroidaceae</taxon>
        <taxon>Bacteroides</taxon>
    </lineage>
</organism>
<evidence type="ECO:0000256" key="4">
    <source>
        <dbReference type="ARBA" id="ARBA00023136"/>
    </source>
</evidence>
<comment type="subcellular location">
    <subcellularLocation>
        <location evidence="1">Cell outer membrane</location>
    </subcellularLocation>
</comment>
<reference evidence="8 9" key="1">
    <citation type="submission" date="2018-02" db="EMBL/GenBank/DDBJ databases">
        <authorList>
            <person name="Holder M.E."/>
            <person name="Ajami N.J."/>
            <person name="Petrosino J.F."/>
        </authorList>
    </citation>
    <scope>NUCLEOTIDE SEQUENCE [LARGE SCALE GENOMIC DNA]</scope>
    <source>
        <strain evidence="8 9">ATCC 33285</strain>
    </source>
</reference>
<keyword evidence="7" id="KW-0449">Lipoprotein</keyword>
<dbReference type="Gene3D" id="2.60.40.2100">
    <property type="match status" value="1"/>
</dbReference>
<comment type="similarity">
    <text evidence="2">Belongs to the bacteroidetes fimbrillin superfamily. FimB/Mfa2 family.</text>
</comment>
<dbReference type="PROSITE" id="PS51257">
    <property type="entry name" value="PROKAR_LIPOPROTEIN"/>
    <property type="match status" value="1"/>
</dbReference>
<name>A0ABN5IL59_9BACE</name>
<dbReference type="Proteomes" id="UP000238304">
    <property type="component" value="Chromosome"/>
</dbReference>